<dbReference type="Gene3D" id="1.25.10.10">
    <property type="entry name" value="Leucine-rich Repeat Variant"/>
    <property type="match status" value="4"/>
</dbReference>
<comment type="caution">
    <text evidence="3">The sequence shown here is derived from an EMBL/GenBank/DDBJ whole genome shotgun (WGS) entry which is preliminary data.</text>
</comment>
<gene>
    <name evidence="3" type="ORF">RFN57_03220</name>
</gene>
<dbReference type="Gene3D" id="3.40.50.300">
    <property type="entry name" value="P-loop containing nucleotide triphosphate hydrolases"/>
    <property type="match status" value="1"/>
</dbReference>
<dbReference type="SUPFAM" id="SSF48371">
    <property type="entry name" value="ARM repeat"/>
    <property type="match status" value="2"/>
</dbReference>
<feature type="compositionally biased region" description="Acidic residues" evidence="1">
    <location>
        <begin position="198"/>
        <end position="211"/>
    </location>
</feature>
<protein>
    <submittedName>
        <fullName evidence="3">HEAT repeat domain-containing protein</fullName>
    </submittedName>
</protein>
<dbReference type="Pfam" id="PF13646">
    <property type="entry name" value="HEAT_2"/>
    <property type="match status" value="3"/>
</dbReference>
<evidence type="ECO:0000259" key="2">
    <source>
        <dbReference type="PROSITE" id="PS50837"/>
    </source>
</evidence>
<dbReference type="InterPro" id="IPR027417">
    <property type="entry name" value="P-loop_NTPase"/>
</dbReference>
<dbReference type="SMART" id="SM00382">
    <property type="entry name" value="AAA"/>
    <property type="match status" value="1"/>
</dbReference>
<dbReference type="Pfam" id="PF05729">
    <property type="entry name" value="NACHT"/>
    <property type="match status" value="1"/>
</dbReference>
<dbReference type="PROSITE" id="PS50837">
    <property type="entry name" value="NACHT"/>
    <property type="match status" value="1"/>
</dbReference>
<sequence>MASDDSSDPVAALAELRARLQAALVDKRLTKAALTRRAMLGRTSVSRAFSESAPAPSAQTVSSIAAALGLEAAPLLRLRAVAVSGAARGRPSIRSGERPHVAGDFPPGLQGAEPPPRKDTNPCDNEEMRAALKAYALRVRQTYTHLELDVLTPLSDQSDHPPVALREVFVVPGLRADPPPIELPRELIHRLVESGDLAEEPELPEETEPQAEEPTGNEETQSLPLEPETFKETEFLAQVGEAIDRLKDSYRRKPVLDAFTVLTSEEGRRTVLLGDPGAGKSTLARYLALTLTRNVSSKGPLAALAGHVPLIVELREYAAGEWRQRTFEDFIAHLHVNRGMAPPPSLTRQLLLQGRVLVVFDGLDELFDPRIRHDTHHRIAAFAARYPAARIIVTSRVIGYQRAVLDGADFSHHMLQDLDGGRISDFAHRWYALSCRQDPDLADRLARQLVAAVTDSRPVRELAGNPLLLTILAIIGRRKVLPRDRRGVYEHAVTVLVAHWDQQAKHLENQLSETVASTLDALGERERTRLLQLLARAMQEGTGGIAGNHIHGSDLERLIGDHLRARYEIPPPLAAICSRAMVAQLRERNFILSRYGGEVYGFVHRAFLEYLAATDIIQRIKDDWDRTPKQYVEEIVTAHAADPAWHEVLLLLIGELGERAAAAAVDRILLLHAAREDPADASHVVLALRALAEVGAVGGLASQSIAVVDAVTDLLDDSIDGSRPQNAVTELLNESADDSRPRIPAAAAAFQVFGPYWIGRDRYLRWYHLRGQFADLSTEPAELAVALRPDPAVLRRLAAGSFYSPDREIFLKALADGWTSQDDTQEFIVSRLVADPSPGVRLKAAKLLRTWPSDHQQLLDRLSVETDERIRLELIDLLIGQWPHSPDVRTCLEHCAMRDLDIEVRHRVVEGLVLRWSDRADIRNLLVAVATENTDAGPALTAAQALAARAPLDETLDPVLAKLAEEHTSRLVRATALTAVLDRRSNDEARRLLSARAVSDKDPFLRVAAVRTLERMWPQDEGVHSLLRTRATEDSSPLVRWAALTAWAAQYEDREEVRVVLAERMVREESPNLRWGLLTALVDRQPDTAKARFLLARTAAYDADPDVRAAALKRLVDHQPHGEEVWVQWAECTRSEEDSMVRMAAVSLLREAGLGHADVRALLAAMAMGDTESAVRWAAATALAQRGDEPDAREVLLALGRGDTNADVRLSAISRLSERWGDDEELTSLLAERVRQDPASAVRSAILQTWVSGTGLPPDPISQLLTIAAEDTEPALRLAALTHLTDHHSNNQQVRSFLLERVRQDPASAVRSAILQTWVSGTGLPPDPISQLLTIAAEDTEPALRLAALTHLTDHHSNNQQVRSFLLAQIRKDPASDVTQTVLHIWDGHGPVPDEEVSLLARVATDDPSKSNRWAATTALVRCCPGEERVRELLADRAAHDTSPRVRWASTLALAQQLPVEQANHVLAERVAEDQDCDVRWAALSRLGPGAPDDDERRELLLRVASEDEHPTMRWTAVTLLTAHQPTDADLRAALTERVEHDPDRDVRWSALKALATLWDDDEIRAQFAARWADDHEADLRWAAAVFVANRWPECNAAAVEQLRTQASSAPDVESRWLALTALVELPGAAEEEPLLAVHAESDPDLSIRKAAFDVRIGAVSPGGPLAAFRRSMDERLLALQSRLLTAADDGRQVAECSATQDPDPEIRMRALSMIALHWPDRRTATLLADLAAGDDDPEVQGYATLLISTLSGR</sequence>
<organism evidence="3 4">
    <name type="scientific">Streptomyces violaceochromogenes</name>
    <dbReference type="NCBI Taxonomy" id="67377"/>
    <lineage>
        <taxon>Bacteria</taxon>
        <taxon>Bacillati</taxon>
        <taxon>Actinomycetota</taxon>
        <taxon>Actinomycetes</taxon>
        <taxon>Kitasatosporales</taxon>
        <taxon>Streptomycetaceae</taxon>
        <taxon>Streptomyces</taxon>
    </lineage>
</organism>
<dbReference type="InterPro" id="IPR016024">
    <property type="entry name" value="ARM-type_fold"/>
</dbReference>
<feature type="region of interest" description="Disordered" evidence="1">
    <location>
        <begin position="87"/>
        <end position="124"/>
    </location>
</feature>
<reference evidence="3 4" key="1">
    <citation type="submission" date="2024-01" db="EMBL/GenBank/DDBJ databases">
        <title>Genome analysis.</title>
        <authorList>
            <person name="Zhang K."/>
        </authorList>
    </citation>
    <scope>NUCLEOTIDE SEQUENCE [LARGE SCALE GENOMIC DNA]</scope>
    <source>
        <strain evidence="3 4">CGMCC 4.1753</strain>
    </source>
</reference>
<evidence type="ECO:0000313" key="3">
    <source>
        <dbReference type="EMBL" id="MEC7051322.1"/>
    </source>
</evidence>
<dbReference type="PANTHER" id="PTHR12697:SF5">
    <property type="entry name" value="DEOXYHYPUSINE HYDROXYLASE"/>
    <property type="match status" value="1"/>
</dbReference>
<dbReference type="InterPro" id="IPR003593">
    <property type="entry name" value="AAA+_ATPase"/>
</dbReference>
<feature type="region of interest" description="Disordered" evidence="1">
    <location>
        <begin position="198"/>
        <end position="224"/>
    </location>
</feature>
<dbReference type="InterPro" id="IPR007111">
    <property type="entry name" value="NACHT_NTPase"/>
</dbReference>
<dbReference type="Proteomes" id="UP001353952">
    <property type="component" value="Unassembled WGS sequence"/>
</dbReference>
<dbReference type="EMBL" id="JAYXNZ010000002">
    <property type="protein sequence ID" value="MEC7051322.1"/>
    <property type="molecule type" value="Genomic_DNA"/>
</dbReference>
<evidence type="ECO:0000313" key="4">
    <source>
        <dbReference type="Proteomes" id="UP001353952"/>
    </source>
</evidence>
<evidence type="ECO:0000256" key="1">
    <source>
        <dbReference type="SAM" id="MobiDB-lite"/>
    </source>
</evidence>
<dbReference type="PANTHER" id="PTHR12697">
    <property type="entry name" value="PBS LYASE HEAT-LIKE PROTEIN"/>
    <property type="match status" value="1"/>
</dbReference>
<accession>A0ABU6LRR7</accession>
<name>A0ABU6LRR7_9ACTN</name>
<dbReference type="SUPFAM" id="SSF52540">
    <property type="entry name" value="P-loop containing nucleoside triphosphate hydrolases"/>
    <property type="match status" value="1"/>
</dbReference>
<keyword evidence="4" id="KW-1185">Reference proteome</keyword>
<proteinExistence type="predicted"/>
<dbReference type="InterPro" id="IPR011989">
    <property type="entry name" value="ARM-like"/>
</dbReference>
<feature type="domain" description="NACHT" evidence="2">
    <location>
        <begin position="268"/>
        <end position="396"/>
    </location>
</feature>
<dbReference type="CDD" id="cd00267">
    <property type="entry name" value="ABC_ATPase"/>
    <property type="match status" value="1"/>
</dbReference>
<feature type="compositionally biased region" description="Basic and acidic residues" evidence="1">
    <location>
        <begin position="115"/>
        <end position="124"/>
    </location>
</feature>